<accession>B8FFE4</accession>
<dbReference type="KEGG" id="dal:Dalk_2511"/>
<dbReference type="HOGENOM" id="CLU_2824012_0_0_7"/>
<evidence type="ECO:0000313" key="3">
    <source>
        <dbReference type="Proteomes" id="UP000000739"/>
    </source>
</evidence>
<feature type="transmembrane region" description="Helical" evidence="1">
    <location>
        <begin position="21"/>
        <end position="42"/>
    </location>
</feature>
<sequence>MWNNTLNQRPENAIGSEKIRLSLAFIKIFLGGGKEVLAYVMISFMNPLPTNTNGAPFEKYLVSALG</sequence>
<reference evidence="2 3" key="1">
    <citation type="journal article" date="2012" name="Environ. Microbiol.">
        <title>The genome sequence of Desulfatibacillum alkenivorans AK-01: a blueprint for anaerobic alkane oxidation.</title>
        <authorList>
            <person name="Callaghan A.V."/>
            <person name="Morris B.E."/>
            <person name="Pereira I.A."/>
            <person name="McInerney M.J."/>
            <person name="Austin R.N."/>
            <person name="Groves J.T."/>
            <person name="Kukor J.J."/>
            <person name="Suflita J.M."/>
            <person name="Young L.Y."/>
            <person name="Zylstra G.J."/>
            <person name="Wawrik B."/>
        </authorList>
    </citation>
    <scope>NUCLEOTIDE SEQUENCE [LARGE SCALE GENOMIC DNA]</scope>
    <source>
        <strain evidence="2 3">AK-01</strain>
    </source>
</reference>
<evidence type="ECO:0000256" key="1">
    <source>
        <dbReference type="SAM" id="Phobius"/>
    </source>
</evidence>
<keyword evidence="1" id="KW-0472">Membrane</keyword>
<organism evidence="2 3">
    <name type="scientific">Desulfatibacillum aliphaticivorans</name>
    <dbReference type="NCBI Taxonomy" id="218208"/>
    <lineage>
        <taxon>Bacteria</taxon>
        <taxon>Pseudomonadati</taxon>
        <taxon>Thermodesulfobacteriota</taxon>
        <taxon>Desulfobacteria</taxon>
        <taxon>Desulfobacterales</taxon>
        <taxon>Desulfatibacillaceae</taxon>
        <taxon>Desulfatibacillum</taxon>
    </lineage>
</organism>
<keyword evidence="1" id="KW-0812">Transmembrane</keyword>
<keyword evidence="1" id="KW-1133">Transmembrane helix</keyword>
<keyword evidence="3" id="KW-1185">Reference proteome</keyword>
<gene>
    <name evidence="2" type="ordered locus">Dalk_2511</name>
</gene>
<name>B8FFE4_DESAL</name>
<dbReference type="Proteomes" id="UP000000739">
    <property type="component" value="Chromosome"/>
</dbReference>
<evidence type="ECO:0000313" key="2">
    <source>
        <dbReference type="EMBL" id="ACL04204.1"/>
    </source>
</evidence>
<dbReference type="AlphaFoldDB" id="B8FFE4"/>
<proteinExistence type="predicted"/>
<protein>
    <submittedName>
        <fullName evidence="2">Uncharacterized protein</fullName>
    </submittedName>
</protein>
<dbReference type="EMBL" id="CP001322">
    <property type="protein sequence ID" value="ACL04204.1"/>
    <property type="molecule type" value="Genomic_DNA"/>
</dbReference>